<dbReference type="Proteomes" id="UP000193689">
    <property type="component" value="Unassembled WGS sequence"/>
</dbReference>
<feature type="region of interest" description="Disordered" evidence="1">
    <location>
        <begin position="382"/>
        <end position="404"/>
    </location>
</feature>
<feature type="region of interest" description="Disordered" evidence="1">
    <location>
        <begin position="418"/>
        <end position="447"/>
    </location>
</feature>
<feature type="region of interest" description="Disordered" evidence="1">
    <location>
        <begin position="279"/>
        <end position="363"/>
    </location>
</feature>
<keyword evidence="3" id="KW-1185">Reference proteome</keyword>
<feature type="compositionally biased region" description="Basic residues" evidence="1">
    <location>
        <begin position="418"/>
        <end position="427"/>
    </location>
</feature>
<feature type="compositionally biased region" description="Polar residues" evidence="1">
    <location>
        <begin position="292"/>
        <end position="302"/>
    </location>
</feature>
<feature type="region of interest" description="Disordered" evidence="1">
    <location>
        <begin position="198"/>
        <end position="257"/>
    </location>
</feature>
<dbReference type="RefSeq" id="XP_040715518.1">
    <property type="nucleotide sequence ID" value="XM_040863853.1"/>
</dbReference>
<accession>A0A1Y2DYE3</accession>
<dbReference type="OrthoDB" id="5226996at2759"/>
<evidence type="ECO:0000256" key="1">
    <source>
        <dbReference type="SAM" id="MobiDB-lite"/>
    </source>
</evidence>
<feature type="compositionally biased region" description="Acidic residues" evidence="1">
    <location>
        <begin position="521"/>
        <end position="531"/>
    </location>
</feature>
<feature type="compositionally biased region" description="Polar residues" evidence="1">
    <location>
        <begin position="321"/>
        <end position="331"/>
    </location>
</feature>
<sequence>MASERPSMDRARPSYSRFIEGSMNDRASAAPPIQYIEPGQLAAFERQFYAERKTRSNGKHGPRPLSASAQLQGNAQALASLQGQSDGEQPQLKPKRTSGLLGRLRDAFGFGSRTTSKVQNEMANRASLQQPPPLSPSPQRRYRVRMSQSQSQQMHNPQLPISTQRTNVNGHIDRPSRDEVLQSYNQLMATGFFQNHAIQSTRQPPPGARSPQRSAPMPIITSSARSSTDAAPSSPCSSRPSFSAVPRYPDSPRRKAAAYARRAANTFMGPASAPSAFAYAPPPRSAAERGSETPSISSQGSSRYMFRSRKRARVDSDDNTSDSASLTQLSKRVSKKLCKMPNAASTRSPRSATTTTQTPDGVVRLVPATSDGRAMPQKIEKAVRLRSPSPAAPSTPPSNRSKLGVRMGLTMSGSVSNRLRKPMRHSPSRPPVSLHDRFRHGPSASRNAMEMMDIDSRSNGEYHYGHHQHHQQQQVVRGGGGGGTAPEPLSVVPDVNRGIPSVPRIPEHYKRWSRGSGESGGWDENENENENPGEAMDWRLGEAL</sequence>
<dbReference type="EMBL" id="MCFJ01000007">
    <property type="protein sequence ID" value="ORY64104.1"/>
    <property type="molecule type" value="Genomic_DNA"/>
</dbReference>
<feature type="compositionally biased region" description="Polar residues" evidence="1">
    <location>
        <begin position="154"/>
        <end position="169"/>
    </location>
</feature>
<comment type="caution">
    <text evidence="2">The sequence shown here is derived from an EMBL/GenBank/DDBJ whole genome shotgun (WGS) entry which is preliminary data.</text>
</comment>
<evidence type="ECO:0000313" key="2">
    <source>
        <dbReference type="EMBL" id="ORY64104.1"/>
    </source>
</evidence>
<proteinExistence type="predicted"/>
<name>A0A1Y2DYE3_9PEZI</name>
<gene>
    <name evidence="2" type="ORF">BCR38DRAFT_485241</name>
</gene>
<feature type="region of interest" description="Disordered" evidence="1">
    <location>
        <begin position="120"/>
        <end position="174"/>
    </location>
</feature>
<dbReference type="AlphaFoldDB" id="A0A1Y2DYE3"/>
<feature type="compositionally biased region" description="Low complexity" evidence="1">
    <location>
        <begin position="343"/>
        <end position="359"/>
    </location>
</feature>
<feature type="compositionally biased region" description="Polar residues" evidence="1">
    <location>
        <begin position="79"/>
        <end position="88"/>
    </location>
</feature>
<feature type="region of interest" description="Disordered" evidence="1">
    <location>
        <begin position="79"/>
        <end position="102"/>
    </location>
</feature>
<protein>
    <submittedName>
        <fullName evidence="2">Uncharacterized protein</fullName>
    </submittedName>
</protein>
<feature type="compositionally biased region" description="Low complexity" evidence="1">
    <location>
        <begin position="230"/>
        <end position="244"/>
    </location>
</feature>
<feature type="compositionally biased region" description="Polar residues" evidence="1">
    <location>
        <begin position="220"/>
        <end position="229"/>
    </location>
</feature>
<organism evidence="2 3">
    <name type="scientific">Pseudomassariella vexata</name>
    <dbReference type="NCBI Taxonomy" id="1141098"/>
    <lineage>
        <taxon>Eukaryota</taxon>
        <taxon>Fungi</taxon>
        <taxon>Dikarya</taxon>
        <taxon>Ascomycota</taxon>
        <taxon>Pezizomycotina</taxon>
        <taxon>Sordariomycetes</taxon>
        <taxon>Xylariomycetidae</taxon>
        <taxon>Amphisphaeriales</taxon>
        <taxon>Pseudomassariaceae</taxon>
        <taxon>Pseudomassariella</taxon>
    </lineage>
</organism>
<evidence type="ECO:0000313" key="3">
    <source>
        <dbReference type="Proteomes" id="UP000193689"/>
    </source>
</evidence>
<reference evidence="2 3" key="1">
    <citation type="submission" date="2016-07" db="EMBL/GenBank/DDBJ databases">
        <title>Pervasive Adenine N6-methylation of Active Genes in Fungi.</title>
        <authorList>
            <consortium name="DOE Joint Genome Institute"/>
            <person name="Mondo S.J."/>
            <person name="Dannebaum R.O."/>
            <person name="Kuo R.C."/>
            <person name="Labutti K."/>
            <person name="Haridas S."/>
            <person name="Kuo A."/>
            <person name="Salamov A."/>
            <person name="Ahrendt S.R."/>
            <person name="Lipzen A."/>
            <person name="Sullivan W."/>
            <person name="Andreopoulos W.B."/>
            <person name="Clum A."/>
            <person name="Lindquist E."/>
            <person name="Daum C."/>
            <person name="Ramamoorthy G.K."/>
            <person name="Gryganskyi A."/>
            <person name="Culley D."/>
            <person name="Magnuson J.K."/>
            <person name="James T.Y."/>
            <person name="O'Malley M.A."/>
            <person name="Stajich J.E."/>
            <person name="Spatafora J.W."/>
            <person name="Visel A."/>
            <person name="Grigoriev I.V."/>
        </authorList>
    </citation>
    <scope>NUCLEOTIDE SEQUENCE [LARGE SCALE GENOMIC DNA]</scope>
    <source>
        <strain evidence="2 3">CBS 129021</strain>
    </source>
</reference>
<dbReference type="GeneID" id="63780065"/>
<feature type="region of interest" description="Disordered" evidence="1">
    <location>
        <begin position="466"/>
        <end position="544"/>
    </location>
</feature>
<dbReference type="InParanoid" id="A0A1Y2DYE3"/>